<feature type="non-terminal residue" evidence="2">
    <location>
        <position position="1"/>
    </location>
</feature>
<dbReference type="Proteomes" id="UP000253551">
    <property type="component" value="Unassembled WGS sequence"/>
</dbReference>
<dbReference type="EMBL" id="PJQM01008064">
    <property type="protein sequence ID" value="RCH77467.1"/>
    <property type="molecule type" value="Genomic_DNA"/>
</dbReference>
<keyword evidence="3" id="KW-1185">Reference proteome</keyword>
<sequence>RQQVSTPGAYPASKDIDKKSLVHNKRHLSSKPVIRIKNYFYRLWKKTPSQQINSNSLNISVTIPITVNNNYYDSHNEKPTSSSIMHHLVALNSNQIYVLLAFATLFLLVIAFALLQVHRTLSILQMLLEG</sequence>
<keyword evidence="1" id="KW-0472">Membrane</keyword>
<proteinExistence type="predicted"/>
<comment type="caution">
    <text evidence="2">The sequence shown here is derived from an EMBL/GenBank/DDBJ whole genome shotgun (WGS) entry which is preliminary data.</text>
</comment>
<dbReference type="AlphaFoldDB" id="A0A367IIC9"/>
<keyword evidence="1" id="KW-1133">Transmembrane helix</keyword>
<protein>
    <submittedName>
        <fullName evidence="2">Uncharacterized protein</fullName>
    </submittedName>
</protein>
<feature type="transmembrane region" description="Helical" evidence="1">
    <location>
        <begin position="96"/>
        <end position="117"/>
    </location>
</feature>
<accession>A0A367IIC9</accession>
<organism evidence="2 3">
    <name type="scientific">Rhizopus stolonifer</name>
    <name type="common">Rhizopus nigricans</name>
    <dbReference type="NCBI Taxonomy" id="4846"/>
    <lineage>
        <taxon>Eukaryota</taxon>
        <taxon>Fungi</taxon>
        <taxon>Fungi incertae sedis</taxon>
        <taxon>Mucoromycota</taxon>
        <taxon>Mucoromycotina</taxon>
        <taxon>Mucoromycetes</taxon>
        <taxon>Mucorales</taxon>
        <taxon>Mucorineae</taxon>
        <taxon>Rhizopodaceae</taxon>
        <taxon>Rhizopus</taxon>
    </lineage>
</organism>
<feature type="non-terminal residue" evidence="2">
    <location>
        <position position="130"/>
    </location>
</feature>
<gene>
    <name evidence="2" type="ORF">CU098_003139</name>
</gene>
<evidence type="ECO:0000256" key="1">
    <source>
        <dbReference type="SAM" id="Phobius"/>
    </source>
</evidence>
<evidence type="ECO:0000313" key="2">
    <source>
        <dbReference type="EMBL" id="RCH77467.1"/>
    </source>
</evidence>
<keyword evidence="1" id="KW-0812">Transmembrane</keyword>
<evidence type="ECO:0000313" key="3">
    <source>
        <dbReference type="Proteomes" id="UP000253551"/>
    </source>
</evidence>
<reference evidence="2 3" key="1">
    <citation type="journal article" date="2018" name="G3 (Bethesda)">
        <title>Phylogenetic and Phylogenomic Definition of Rhizopus Species.</title>
        <authorList>
            <person name="Gryganskyi A.P."/>
            <person name="Golan J."/>
            <person name="Dolatabadi S."/>
            <person name="Mondo S."/>
            <person name="Robb S."/>
            <person name="Idnurm A."/>
            <person name="Muszewska A."/>
            <person name="Steczkiewicz K."/>
            <person name="Masonjones S."/>
            <person name="Liao H.L."/>
            <person name="Gajdeczka M.T."/>
            <person name="Anike F."/>
            <person name="Vuek A."/>
            <person name="Anishchenko I.M."/>
            <person name="Voigt K."/>
            <person name="de Hoog G.S."/>
            <person name="Smith M.E."/>
            <person name="Heitman J."/>
            <person name="Vilgalys R."/>
            <person name="Stajich J.E."/>
        </authorList>
    </citation>
    <scope>NUCLEOTIDE SEQUENCE [LARGE SCALE GENOMIC DNA]</scope>
    <source>
        <strain evidence="2 3">LSU 92-RS-03</strain>
    </source>
</reference>
<name>A0A367IIC9_RHIST</name>